<dbReference type="Proteomes" id="UP000248291">
    <property type="component" value="Unassembled WGS sequence"/>
</dbReference>
<proteinExistence type="predicted"/>
<organism evidence="1 2">
    <name type="scientific">Pseudomonas syringae pv. actinidiae</name>
    <dbReference type="NCBI Taxonomy" id="103796"/>
    <lineage>
        <taxon>Bacteria</taxon>
        <taxon>Pseudomonadati</taxon>
        <taxon>Pseudomonadota</taxon>
        <taxon>Gammaproteobacteria</taxon>
        <taxon>Pseudomonadales</taxon>
        <taxon>Pseudomonadaceae</taxon>
        <taxon>Pseudomonas</taxon>
        <taxon>Pseudomonas syringae</taxon>
    </lineage>
</organism>
<reference evidence="1 2" key="1">
    <citation type="submission" date="2018-04" db="EMBL/GenBank/DDBJ databases">
        <title>Draft genome sequence of Pseudomonas syringae pv. actinidiae biovar 3 strains isolated from kiwifruit in Kagawa prefecture.</title>
        <authorList>
            <person name="Tabuchi M."/>
            <person name="Saito M."/>
            <person name="Fujiwara S."/>
            <person name="Sasa N."/>
            <person name="Akimitsu K."/>
            <person name="Gomi K."/>
            <person name="Konishi-Sugita S."/>
            <person name="Hamano K."/>
            <person name="Kataoka I."/>
        </authorList>
    </citation>
    <scope>NUCLEOTIDE SEQUENCE [LARGE SCALE GENOMIC DNA]</scope>
    <source>
        <strain evidence="1 2">MAFF212211</strain>
    </source>
</reference>
<evidence type="ECO:0000313" key="1">
    <source>
        <dbReference type="EMBL" id="GBH14960.1"/>
    </source>
</evidence>
<keyword evidence="1" id="KW-0238">DNA-binding</keyword>
<accession>A0AAN4Q390</accession>
<dbReference type="GO" id="GO:0003677">
    <property type="term" value="F:DNA binding"/>
    <property type="evidence" value="ECO:0007669"/>
    <property type="project" value="UniProtKB-KW"/>
</dbReference>
<sequence length="85" mass="9230">MATPRDASVNCDRSTIPGTASACALSPARVHKFFCFDQRKTADSVDLFRNDDFTRLQVLNHAQQLGTVGSSARGLLAIDRSYVVA</sequence>
<dbReference type="EMBL" id="BGKA01000025">
    <property type="protein sequence ID" value="GBH14960.1"/>
    <property type="molecule type" value="Genomic_DNA"/>
</dbReference>
<comment type="caution">
    <text evidence="1">The sequence shown here is derived from an EMBL/GenBank/DDBJ whole genome shotgun (WGS) entry which is preliminary data.</text>
</comment>
<name>A0AAN4Q390_PSESF</name>
<gene>
    <name evidence="1" type="ORF">KPSA3_00876</name>
</gene>
<protein>
    <submittedName>
        <fullName evidence="1">DNA-binding transcriptional regulator</fullName>
    </submittedName>
</protein>
<evidence type="ECO:0000313" key="2">
    <source>
        <dbReference type="Proteomes" id="UP000248291"/>
    </source>
</evidence>
<dbReference type="AlphaFoldDB" id="A0AAN4Q390"/>